<feature type="domain" description="Aminoglycoside phosphotransferase" evidence="1">
    <location>
        <begin position="33"/>
        <end position="268"/>
    </location>
</feature>
<dbReference type="Gene3D" id="3.90.1200.10">
    <property type="match status" value="1"/>
</dbReference>
<organism evidence="2 3">
    <name type="scientific">Aeoliella straminimaris</name>
    <dbReference type="NCBI Taxonomy" id="2954799"/>
    <lineage>
        <taxon>Bacteria</taxon>
        <taxon>Pseudomonadati</taxon>
        <taxon>Planctomycetota</taxon>
        <taxon>Planctomycetia</taxon>
        <taxon>Pirellulales</taxon>
        <taxon>Lacipirellulaceae</taxon>
        <taxon>Aeoliella</taxon>
    </lineage>
</organism>
<evidence type="ECO:0000313" key="3">
    <source>
        <dbReference type="Proteomes" id="UP001155241"/>
    </source>
</evidence>
<name>A0A9X2JGB8_9BACT</name>
<keyword evidence="3" id="KW-1185">Reference proteome</keyword>
<protein>
    <submittedName>
        <fullName evidence="2">Phosphotransferase</fullName>
    </submittedName>
</protein>
<dbReference type="InterPro" id="IPR011009">
    <property type="entry name" value="Kinase-like_dom_sf"/>
</dbReference>
<proteinExistence type="predicted"/>
<sequence length="335" mass="36724">MESDTALQIVRLGWPDACWSGASAVPVRSGRLSDQPLWRIDTDKAQFALRGWANSDLPRAEAASKLVTHISRQASLRVPVPLATGGRFASLLYPAGGFHWELAPWLEGEADFAAHPSCERLEAMCRALAELHLTAADLPAPEQPLAIRRHFEALADLQQAGQHGHFSRLDSRELPVKCPVGPDWGAALLRGVEVARQQLAPLQAVPLAGQWTWGDAWHNNFLLVDEQVTGVVDFATARIDTPMADLARLLGSTTVEHRDWWAGGIRAYAALRPLSEVESRAVGALCASGTVLSLANWLRWLGIERRVFAAPRAACDRMSHFALRLTHLLREANTT</sequence>
<dbReference type="RefSeq" id="WP_252853017.1">
    <property type="nucleotide sequence ID" value="NZ_JAMXLR010000043.1"/>
</dbReference>
<dbReference type="EMBL" id="JAMXLR010000043">
    <property type="protein sequence ID" value="MCO6044905.1"/>
    <property type="molecule type" value="Genomic_DNA"/>
</dbReference>
<comment type="caution">
    <text evidence="2">The sequence shown here is derived from an EMBL/GenBank/DDBJ whole genome shotgun (WGS) entry which is preliminary data.</text>
</comment>
<dbReference type="AlphaFoldDB" id="A0A9X2JGB8"/>
<dbReference type="InterPro" id="IPR002575">
    <property type="entry name" value="Aminoglycoside_PTrfase"/>
</dbReference>
<dbReference type="Pfam" id="PF01636">
    <property type="entry name" value="APH"/>
    <property type="match status" value="1"/>
</dbReference>
<dbReference type="Proteomes" id="UP001155241">
    <property type="component" value="Unassembled WGS sequence"/>
</dbReference>
<evidence type="ECO:0000259" key="1">
    <source>
        <dbReference type="Pfam" id="PF01636"/>
    </source>
</evidence>
<reference evidence="2" key="1">
    <citation type="submission" date="2022-06" db="EMBL/GenBank/DDBJ databases">
        <title>Aeoliella straminimaris, a novel planctomycete from sediments.</title>
        <authorList>
            <person name="Vitorino I.R."/>
            <person name="Lage O.M."/>
        </authorList>
    </citation>
    <scope>NUCLEOTIDE SEQUENCE</scope>
    <source>
        <strain evidence="2">ICT_H6.2</strain>
    </source>
</reference>
<dbReference type="SUPFAM" id="SSF56112">
    <property type="entry name" value="Protein kinase-like (PK-like)"/>
    <property type="match status" value="1"/>
</dbReference>
<accession>A0A9X2JGB8</accession>
<gene>
    <name evidence="2" type="ORF">NG895_13425</name>
</gene>
<evidence type="ECO:0000313" key="2">
    <source>
        <dbReference type="EMBL" id="MCO6044905.1"/>
    </source>
</evidence>